<dbReference type="PANTHER" id="PTHR30189:SF1">
    <property type="entry name" value="LPS-ASSEMBLY PROTEIN LPTD"/>
    <property type="match status" value="1"/>
</dbReference>
<keyword evidence="4" id="KW-1185">Reference proteome</keyword>
<evidence type="ECO:0000256" key="1">
    <source>
        <dbReference type="SAM" id="MobiDB-lite"/>
    </source>
</evidence>
<name>A0ABR6ETL4_9SPHI</name>
<feature type="compositionally biased region" description="Polar residues" evidence="1">
    <location>
        <begin position="35"/>
        <end position="44"/>
    </location>
</feature>
<organism evidence="3 4">
    <name type="scientific">Pedobacter gandavensis</name>
    <dbReference type="NCBI Taxonomy" id="2679963"/>
    <lineage>
        <taxon>Bacteria</taxon>
        <taxon>Pseudomonadati</taxon>
        <taxon>Bacteroidota</taxon>
        <taxon>Sphingobacteriia</taxon>
        <taxon>Sphingobacteriales</taxon>
        <taxon>Sphingobacteriaceae</taxon>
        <taxon>Pedobacter</taxon>
    </lineage>
</organism>
<comment type="caution">
    <text evidence="3">The sequence shown here is derived from an EMBL/GenBank/DDBJ whole genome shotgun (WGS) entry which is preliminary data.</text>
</comment>
<feature type="domain" description="LPS-assembly protein LptD central" evidence="2">
    <location>
        <begin position="232"/>
        <end position="720"/>
    </location>
</feature>
<evidence type="ECO:0000259" key="2">
    <source>
        <dbReference type="Pfam" id="PF19838"/>
    </source>
</evidence>
<reference evidence="3 4" key="1">
    <citation type="submission" date="2019-11" db="EMBL/GenBank/DDBJ databases">
        <title>Description of Pedobacter sp. LMG 31462T.</title>
        <authorList>
            <person name="Carlier A."/>
            <person name="Qi S."/>
            <person name="Vandamme P."/>
        </authorList>
    </citation>
    <scope>NUCLEOTIDE SEQUENCE [LARGE SCALE GENOMIC DNA]</scope>
    <source>
        <strain evidence="3 4">LMG 31462</strain>
    </source>
</reference>
<dbReference type="InterPro" id="IPR045659">
    <property type="entry name" value="LptD_2"/>
</dbReference>
<gene>
    <name evidence="3" type="ORF">GM920_06385</name>
</gene>
<evidence type="ECO:0000313" key="3">
    <source>
        <dbReference type="EMBL" id="MBB2148537.1"/>
    </source>
</evidence>
<protein>
    <submittedName>
        <fullName evidence="3">LPS-assembly protein LptD</fullName>
    </submittedName>
</protein>
<dbReference type="Proteomes" id="UP000636110">
    <property type="component" value="Unassembled WGS sequence"/>
</dbReference>
<proteinExistence type="predicted"/>
<sequence>MKLLRDIIFIKRLVLLSFVGILTFVAPVFASPQQVTPVRSNTKTAPLGKPNKTTAIPDDVKNGPISSNNKTAPAKGSPQDTAKTSDKLEYSAKDSTKVNKKDGTVYLYGRARVIYQGLELDADYITYNDKTKNIFASGVKNSKGKYVGRPIFKMPGQGNSIADSLRYNTETGAGKIFGVFTEQEGGFFSGGIAKKQPDDEIHSKGQLYSTCNLPHPHFGIHITKGIVTEKQIITGPVYLEIEDIPLPLGLPFAFFPKPNKKSSGFILPSPGEDYTRGFFLREGGYYIGLNDYWDAKILGTIYTRGSHQLDLTSNYTKRYKYNGNVALTYGSNRYGIEGTPGYAPVKDFSVRWSHSQNANANPGSTFSASVNIASRGFNKRTAVGGYYDPTQLSSNNLNSSISYSKMLFDGLFNLSMAARVDQDISRGTTTLQLPDMNLGMTRNIYPFASKNTIGDPKWYEKISVGYTMQSSNTVTAGDSILFKKDILNKFRNGVQHNIPIAMNFNVLKYFNFNTSINYTERWHFQSIRKTFLRQTAGTPDLVKIDTIPGFNRYGTYTVGGGVTTKIYSTAQFKNLGRLKALRHVMTPSVSFGYTPNFADPKYGNYLPALYGGNPNDPVRDQKGDPVYYAKQEGLLYGPPGTGSSANISFGIQNNVEAKVLVPNDTTGKGEKKVPIINNLSITSSYNLLAKSFKLSPFNVSGSTPFSDKFQVNYQAVLNPYVVGDSINKFNGNRDYFLLDKYTWQRGRAPRVTSFGFSFDYSLNPEALKRRNDTEQDRKMDAIQKGLTPEQSEALAKVSRDPNAFVDFNIPWNFAFRYSFDYSTDAVGRNRRITNSLSFNGDANITPKWKVTFDSGWNFETNSFAITRFGIYRDLHCWDMSFSWIPFGTQQMYSVDIKVKASVLQDLKLSKRKNYYTRY</sequence>
<dbReference type="EMBL" id="WNXC01000001">
    <property type="protein sequence ID" value="MBB2148537.1"/>
    <property type="molecule type" value="Genomic_DNA"/>
</dbReference>
<evidence type="ECO:0000313" key="4">
    <source>
        <dbReference type="Proteomes" id="UP000636110"/>
    </source>
</evidence>
<dbReference type="InterPro" id="IPR050218">
    <property type="entry name" value="LptD"/>
</dbReference>
<feature type="region of interest" description="Disordered" evidence="1">
    <location>
        <begin position="35"/>
        <end position="88"/>
    </location>
</feature>
<accession>A0ABR6ETL4</accession>
<dbReference type="Pfam" id="PF19838">
    <property type="entry name" value="LptD_2"/>
    <property type="match status" value="1"/>
</dbReference>
<dbReference type="PANTHER" id="PTHR30189">
    <property type="entry name" value="LPS-ASSEMBLY PROTEIN"/>
    <property type="match status" value="1"/>
</dbReference>
<dbReference type="RefSeq" id="WP_182954599.1">
    <property type="nucleotide sequence ID" value="NZ_WNXC01000001.1"/>
</dbReference>